<evidence type="ECO:0000256" key="3">
    <source>
        <dbReference type="ARBA" id="ARBA00022679"/>
    </source>
</evidence>
<dbReference type="InterPro" id="IPR035983">
    <property type="entry name" value="Hect_E3_ubiquitin_ligase"/>
</dbReference>
<dbReference type="EMBL" id="CP092863">
    <property type="protein sequence ID" value="UYV60364.1"/>
    <property type="molecule type" value="Genomic_DNA"/>
</dbReference>
<dbReference type="PANTHER" id="PTHR45700:SF8">
    <property type="entry name" value="HECT-TYPE E3 UBIQUITIN TRANSFERASE"/>
    <property type="match status" value="1"/>
</dbReference>
<evidence type="ECO:0000256" key="1">
    <source>
        <dbReference type="ARBA" id="ARBA00000885"/>
    </source>
</evidence>
<dbReference type="InterPro" id="IPR044611">
    <property type="entry name" value="E3A/B/C-like"/>
</dbReference>
<evidence type="ECO:0000256" key="5">
    <source>
        <dbReference type="PROSITE-ProRule" id="PRU00104"/>
    </source>
</evidence>
<comment type="caution">
    <text evidence="5">Lacks conserved residue(s) required for the propagation of feature annotation.</text>
</comment>
<dbReference type="Gene3D" id="3.30.420.10">
    <property type="entry name" value="Ribonuclease H-like superfamily/Ribonuclease H"/>
    <property type="match status" value="2"/>
</dbReference>
<evidence type="ECO:0000256" key="4">
    <source>
        <dbReference type="ARBA" id="ARBA00022786"/>
    </source>
</evidence>
<accession>A0ABY6JV71</accession>
<dbReference type="Pfam" id="PF00632">
    <property type="entry name" value="HECT"/>
    <property type="match status" value="1"/>
</dbReference>
<keyword evidence="4 5" id="KW-0833">Ubl conjugation pathway</keyword>
<dbReference type="Gene3D" id="3.90.1750.10">
    <property type="entry name" value="Hect, E3 ligase catalytic domains"/>
    <property type="match status" value="1"/>
</dbReference>
<feature type="compositionally biased region" description="Acidic residues" evidence="6">
    <location>
        <begin position="198"/>
        <end position="207"/>
    </location>
</feature>
<dbReference type="Proteomes" id="UP001235939">
    <property type="component" value="Chromosome 01"/>
</dbReference>
<reference evidence="8 9" key="1">
    <citation type="submission" date="2022-01" db="EMBL/GenBank/DDBJ databases">
        <title>A chromosomal length assembly of Cordylochernes scorpioides.</title>
        <authorList>
            <person name="Zeh D."/>
            <person name="Zeh J."/>
        </authorList>
    </citation>
    <scope>NUCLEOTIDE SEQUENCE [LARGE SCALE GENOMIC DNA]</scope>
    <source>
        <strain evidence="8">IN4F17</strain>
        <tissue evidence="8">Whole Body</tissue>
    </source>
</reference>
<evidence type="ECO:0000259" key="7">
    <source>
        <dbReference type="PROSITE" id="PS50237"/>
    </source>
</evidence>
<dbReference type="EC" id="2.3.2.26" evidence="2"/>
<comment type="catalytic activity">
    <reaction evidence="1">
        <text>S-ubiquitinyl-[E2 ubiquitin-conjugating enzyme]-L-cysteine + [acceptor protein]-L-lysine = [E2 ubiquitin-conjugating enzyme]-L-cysteine + N(6)-ubiquitinyl-[acceptor protein]-L-lysine.</text>
        <dbReference type="EC" id="2.3.2.26"/>
    </reaction>
</comment>
<dbReference type="Gene3D" id="3.30.2160.10">
    <property type="entry name" value="Hect, E3 ligase catalytic domain"/>
    <property type="match status" value="1"/>
</dbReference>
<evidence type="ECO:0000313" key="8">
    <source>
        <dbReference type="EMBL" id="UYV60364.1"/>
    </source>
</evidence>
<dbReference type="InterPro" id="IPR000569">
    <property type="entry name" value="HECT_dom"/>
</dbReference>
<keyword evidence="9" id="KW-1185">Reference proteome</keyword>
<dbReference type="InterPro" id="IPR036397">
    <property type="entry name" value="RNaseH_sf"/>
</dbReference>
<dbReference type="Pfam" id="PF16558">
    <property type="entry name" value="AZUL"/>
    <property type="match status" value="1"/>
</dbReference>
<evidence type="ECO:0000256" key="2">
    <source>
        <dbReference type="ARBA" id="ARBA00012485"/>
    </source>
</evidence>
<dbReference type="CDD" id="cd00078">
    <property type="entry name" value="HECTc"/>
    <property type="match status" value="1"/>
</dbReference>
<dbReference type="SUPFAM" id="SSF56204">
    <property type="entry name" value="Hect, E3 ligase catalytic domain"/>
    <property type="match status" value="1"/>
</dbReference>
<organism evidence="8 9">
    <name type="scientific">Cordylochernes scorpioides</name>
    <dbReference type="NCBI Taxonomy" id="51811"/>
    <lineage>
        <taxon>Eukaryota</taxon>
        <taxon>Metazoa</taxon>
        <taxon>Ecdysozoa</taxon>
        <taxon>Arthropoda</taxon>
        <taxon>Chelicerata</taxon>
        <taxon>Arachnida</taxon>
        <taxon>Pseudoscorpiones</taxon>
        <taxon>Cheliferoidea</taxon>
        <taxon>Chernetidae</taxon>
        <taxon>Cordylochernes</taxon>
    </lineage>
</organism>
<dbReference type="InterPro" id="IPR032353">
    <property type="entry name" value="AZUL"/>
</dbReference>
<protein>
    <recommendedName>
        <fullName evidence="2">HECT-type E3 ubiquitin transferase</fullName>
        <ecNumber evidence="2">2.3.2.26</ecNumber>
    </recommendedName>
</protein>
<sequence>MSSPKNETTPNSTEVDRKRGLVRKLIECYYYQLTDGCGNPGCSNEHCPSSGKIQKLPPNQAAAQALELFKKKATLCKHSLNLSPPTSDSQSLVLKFRLQREGENMDHSGDAGYFCSPTSTSRLEEASSIEAGEDHQRLTYLTEQSLKEIIDKCTTEGSYSRLIRTIGYIFSREESLKMSFLKQKSDTMTKEDIRSMEVDEDKDEDSQDVSIDKEPDLPKESGSPFLYDEISIDIDAVRRSFRALFSIPGHPFQQALINALIILSKNLEIDLKYHKAEEPSPKFLNTFAIVMEIPMLECPEYLEAALPAFCRAAALLPCEAQNKLARFWSTAGPARLKEMVDTLHHLITLRVVSERFTREYCVNDEDTIVSATKLMKVLYYANIYGGEMDREEVIFEETEQNDAEDTLQDLLQGSKEPKQNKEDPLAQSLNVKVINCRKPIIPFEDFCNEPLSDHIEMDKDFACYKAYKAESGRFSFMNYSFILTPAVKALGLYYDNRIRMFSERRFSVLQSLIQGAPPNPYLKLKVRRDHLIDDALVGLEMVAMENPNNLKKQLVVEFEGEQGIDEGGVSKEFFQLVVEEIFNPDFAMFSLNPETRTYWFNPTSFESDAQFTLIGIILGLAIYNNVILDVHFPMVVYRKLMGKKGTFLDLADWNPALAKSLRDMLEFEGDLEDVFLQTFLISYHDIFGTVLTHELKEGGKDILVNQHNKHEYVELYSDFLLNKSIEKQFRAFRRGFVMVTDDSPLKMLFRPEEVELLVCGSKNFDFNALEESTEYDGGYTSDSPIIKWIPHFLNLDQKLNRIRVSKALLKRHEEEGDHFLDQIVTGDESWRYHYDPSTKQHPAYIPDLVPSDYFLFGLLKKELKEKRFDSDEDVQKVAQDFLHTLPKSAYKEGIYKLPERWRRCIESQGDYFE</sequence>
<evidence type="ECO:0000313" key="9">
    <source>
        <dbReference type="Proteomes" id="UP001235939"/>
    </source>
</evidence>
<feature type="compositionally biased region" description="Basic and acidic residues" evidence="6">
    <location>
        <begin position="210"/>
        <end position="219"/>
    </location>
</feature>
<dbReference type="Gene3D" id="6.10.130.10">
    <property type="entry name" value="Ubiquitin-protein ligase E3A, N-terminal zinc-binding domain (AZUL)"/>
    <property type="match status" value="1"/>
</dbReference>
<proteinExistence type="predicted"/>
<feature type="region of interest" description="Disordered" evidence="6">
    <location>
        <begin position="191"/>
        <end position="222"/>
    </location>
</feature>
<name>A0ABY6JV71_9ARAC</name>
<gene>
    <name evidence="8" type="ORF">LAZ67_1000953</name>
</gene>
<evidence type="ECO:0000256" key="6">
    <source>
        <dbReference type="SAM" id="MobiDB-lite"/>
    </source>
</evidence>
<feature type="domain" description="HECT" evidence="7">
    <location>
        <begin position="546"/>
        <end position="789"/>
    </location>
</feature>
<dbReference type="InterPro" id="IPR042556">
    <property type="entry name" value="AZUL_sf"/>
</dbReference>
<dbReference type="SMART" id="SM00119">
    <property type="entry name" value="HECTc"/>
    <property type="match status" value="1"/>
</dbReference>
<dbReference type="PANTHER" id="PTHR45700">
    <property type="entry name" value="UBIQUITIN-PROTEIN LIGASE E3C"/>
    <property type="match status" value="1"/>
</dbReference>
<dbReference type="PROSITE" id="PS50237">
    <property type="entry name" value="HECT"/>
    <property type="match status" value="1"/>
</dbReference>
<keyword evidence="3" id="KW-0808">Transferase</keyword>